<gene>
    <name evidence="3" type="ORF">SAMN06273572_102608</name>
</gene>
<feature type="signal peptide" evidence="1">
    <location>
        <begin position="1"/>
        <end position="22"/>
    </location>
</feature>
<evidence type="ECO:0000313" key="3">
    <source>
        <dbReference type="EMBL" id="SOH93929.1"/>
    </source>
</evidence>
<name>A0A2C9CU60_9RHOB</name>
<dbReference type="Proteomes" id="UP000220034">
    <property type="component" value="Unassembled WGS sequence"/>
</dbReference>
<dbReference type="EMBL" id="OCTN01000002">
    <property type="protein sequence ID" value="SOH93929.1"/>
    <property type="molecule type" value="Genomic_DNA"/>
</dbReference>
<dbReference type="InterPro" id="IPR011044">
    <property type="entry name" value="Quino_amine_DH_bsu"/>
</dbReference>
<organism evidence="3 4">
    <name type="scientific">Pontivivens marinum</name>
    <dbReference type="NCBI Taxonomy" id="1690039"/>
    <lineage>
        <taxon>Bacteria</taxon>
        <taxon>Pseudomonadati</taxon>
        <taxon>Pseudomonadota</taxon>
        <taxon>Alphaproteobacteria</taxon>
        <taxon>Rhodobacterales</taxon>
        <taxon>Paracoccaceae</taxon>
        <taxon>Pontivivens</taxon>
    </lineage>
</organism>
<evidence type="ECO:0000313" key="4">
    <source>
        <dbReference type="Proteomes" id="UP000220034"/>
    </source>
</evidence>
<dbReference type="SUPFAM" id="SSF50969">
    <property type="entry name" value="YVTN repeat-like/Quinoprotein amine dehydrogenase"/>
    <property type="match status" value="1"/>
</dbReference>
<dbReference type="InterPro" id="IPR027372">
    <property type="entry name" value="Phytase-like_dom"/>
</dbReference>
<dbReference type="RefSeq" id="WP_097929472.1">
    <property type="nucleotide sequence ID" value="NZ_OCTN01000002.1"/>
</dbReference>
<dbReference type="OrthoDB" id="9803927at2"/>
<accession>A0A2C9CU60</accession>
<feature type="domain" description="Phytase-like" evidence="2">
    <location>
        <begin position="443"/>
        <end position="703"/>
    </location>
</feature>
<keyword evidence="4" id="KW-1185">Reference proteome</keyword>
<feature type="chain" id="PRO_5012451746" evidence="1">
    <location>
        <begin position="23"/>
        <end position="720"/>
    </location>
</feature>
<dbReference type="Pfam" id="PF13449">
    <property type="entry name" value="Phytase-like"/>
    <property type="match status" value="1"/>
</dbReference>
<reference evidence="4" key="1">
    <citation type="submission" date="2017-09" db="EMBL/GenBank/DDBJ databases">
        <authorList>
            <person name="Varghese N."/>
            <person name="Submissions S."/>
        </authorList>
    </citation>
    <scope>NUCLEOTIDE SEQUENCE [LARGE SCALE GENOMIC DNA]</scope>
    <source>
        <strain evidence="4">C7</strain>
    </source>
</reference>
<dbReference type="SUPFAM" id="SSF63829">
    <property type="entry name" value="Calcium-dependent phosphotriesterase"/>
    <property type="match status" value="1"/>
</dbReference>
<protein>
    <submittedName>
        <fullName evidence="3">Esterase-like activity of phytase</fullName>
    </submittedName>
</protein>
<dbReference type="AlphaFoldDB" id="A0A2C9CU60"/>
<dbReference type="PANTHER" id="PTHR46928:SF1">
    <property type="entry name" value="MESENCHYME-SPECIFIC CELL SURFACE GLYCOPROTEIN"/>
    <property type="match status" value="1"/>
</dbReference>
<sequence length="720" mass="75891">MKIANLGLTSALALFAATAVTAQEMSFNRIASFPVASNSDGAAETSSEIITASGDGMTLIYSDSPLGVIGFIDITDAANPAPLGTITMDGEPTAVSAVGNSVIAGVNTSESYSAPSGFAASFAIDTMGETARCDLAGQPDSTAVAKDGSFIAIAIENERDEDAGDGRIGQMPGGTVALIDLDADGVLVCDTIRFAEVTGLAEIGADDPEPEFVDINDLGEVVVTMQENNHIVVLDRDAAVISHFSAGTVDLTGIDATDERAAMIFTESRSDIAREPDGVQWIDDTYLAMANEGDMDGGTRGWSVFHKDGTLVWDSGTSFEYAVIEAGHYPDKRSDAKGGEPEGMEFATINGTPMVFILSERGSLVGVYDVTDPTNPVLTQLLPSGVAPEGAVAIPSRNLLVTANEADLAEDGGARSHVMLFEFAEGAASYPHLTSAGADELIGWSALSGLAADPEQNGTFYAVNDSFYGYQPTIFTIDATQTPARITDALPVTRGGHPAQKLDMEGITTDGEGGFWIASEGRTDRMIPHGIYHVDAEGEITTEIPFPAELLAVEARFGSEGITMIGSQLWIAIQRNWADDADNMVKLVSYDLETEEWGAVLYERTVPETGWVGLSEIVAHGDYVYLIERDNQIGDNAVTKLITRVPMSEMVAAPLGSELPVVSHEVVLDLIPALSATGGYVVDKIEGMAFDADGNAWIVTDNDGVDDSSGETLFLNLGEM</sequence>
<evidence type="ECO:0000259" key="2">
    <source>
        <dbReference type="Pfam" id="PF13449"/>
    </source>
</evidence>
<dbReference type="InterPro" id="IPR052956">
    <property type="entry name" value="Mesenchyme-surface_protein"/>
</dbReference>
<proteinExistence type="predicted"/>
<evidence type="ECO:0000256" key="1">
    <source>
        <dbReference type="SAM" id="SignalP"/>
    </source>
</evidence>
<keyword evidence="1" id="KW-0732">Signal</keyword>
<dbReference type="PANTHER" id="PTHR46928">
    <property type="entry name" value="MESENCHYME-SPECIFIC CELL SURFACE GLYCOPROTEIN"/>
    <property type="match status" value="1"/>
</dbReference>